<accession>A0ABW3NQW5</accession>
<comment type="caution">
    <text evidence="2">The sequence shown here is derived from an EMBL/GenBank/DDBJ whole genome shotgun (WGS) entry which is preliminary data.</text>
</comment>
<sequence>METPFTIDDFFKVFGDYNSSVFPVQFTFILFGIIAVILLHKKKQISSYFITGLLGALWLWMGIVYHIYFFSSINKAAYAFGGLFIIQGLLFIIYAFQKKLNFSIENTSSGIIGYIFILFGLIIYPLIGYSLGGSIEKTISLGLPCPTTIFTFGLFMLTTNKFPKHLLIIPTIWAIIGTSAAINFEVYQDYFMLIAAVTANIYLIQRKSRHH</sequence>
<evidence type="ECO:0000256" key="1">
    <source>
        <dbReference type="SAM" id="Phobius"/>
    </source>
</evidence>
<evidence type="ECO:0000313" key="2">
    <source>
        <dbReference type="EMBL" id="MFD1096258.1"/>
    </source>
</evidence>
<evidence type="ECO:0000313" key="3">
    <source>
        <dbReference type="Proteomes" id="UP001597131"/>
    </source>
</evidence>
<feature type="transmembrane region" description="Helical" evidence="1">
    <location>
        <begin position="76"/>
        <end position="96"/>
    </location>
</feature>
<feature type="transmembrane region" description="Helical" evidence="1">
    <location>
        <begin position="166"/>
        <end position="184"/>
    </location>
</feature>
<keyword evidence="3" id="KW-1185">Reference proteome</keyword>
<dbReference type="RefSeq" id="WP_380745735.1">
    <property type="nucleotide sequence ID" value="NZ_JBHTLI010000002.1"/>
</dbReference>
<dbReference type="InterPro" id="IPR045708">
    <property type="entry name" value="DUF6064"/>
</dbReference>
<dbReference type="EMBL" id="JBHTLI010000002">
    <property type="protein sequence ID" value="MFD1096258.1"/>
    <property type="molecule type" value="Genomic_DNA"/>
</dbReference>
<feature type="transmembrane region" description="Helical" evidence="1">
    <location>
        <begin position="139"/>
        <end position="159"/>
    </location>
</feature>
<keyword evidence="1" id="KW-0472">Membrane</keyword>
<protein>
    <submittedName>
        <fullName evidence="2">DUF6064 family protein</fullName>
    </submittedName>
</protein>
<organism evidence="2 3">
    <name type="scientific">Salegentibacter chungangensis</name>
    <dbReference type="NCBI Taxonomy" id="1335724"/>
    <lineage>
        <taxon>Bacteria</taxon>
        <taxon>Pseudomonadati</taxon>
        <taxon>Bacteroidota</taxon>
        <taxon>Flavobacteriia</taxon>
        <taxon>Flavobacteriales</taxon>
        <taxon>Flavobacteriaceae</taxon>
        <taxon>Salegentibacter</taxon>
    </lineage>
</organism>
<dbReference type="Pfam" id="PF19540">
    <property type="entry name" value="DUF6064"/>
    <property type="match status" value="1"/>
</dbReference>
<gene>
    <name evidence="2" type="ORF">ACFQ3Q_10900</name>
</gene>
<keyword evidence="1" id="KW-0812">Transmembrane</keyword>
<feature type="transmembrane region" description="Helical" evidence="1">
    <location>
        <begin position="190"/>
        <end position="205"/>
    </location>
</feature>
<name>A0ABW3NQW5_9FLAO</name>
<proteinExistence type="predicted"/>
<keyword evidence="1" id="KW-1133">Transmembrane helix</keyword>
<feature type="transmembrane region" description="Helical" evidence="1">
    <location>
        <begin position="48"/>
        <end position="70"/>
    </location>
</feature>
<feature type="transmembrane region" description="Helical" evidence="1">
    <location>
        <begin position="20"/>
        <end position="39"/>
    </location>
</feature>
<dbReference type="Proteomes" id="UP001597131">
    <property type="component" value="Unassembled WGS sequence"/>
</dbReference>
<reference evidence="3" key="1">
    <citation type="journal article" date="2019" name="Int. J. Syst. Evol. Microbiol.">
        <title>The Global Catalogue of Microorganisms (GCM) 10K type strain sequencing project: providing services to taxonomists for standard genome sequencing and annotation.</title>
        <authorList>
            <consortium name="The Broad Institute Genomics Platform"/>
            <consortium name="The Broad Institute Genome Sequencing Center for Infectious Disease"/>
            <person name="Wu L."/>
            <person name="Ma J."/>
        </authorList>
    </citation>
    <scope>NUCLEOTIDE SEQUENCE [LARGE SCALE GENOMIC DNA]</scope>
    <source>
        <strain evidence="3">CCUG 64793</strain>
    </source>
</reference>
<feature type="transmembrane region" description="Helical" evidence="1">
    <location>
        <begin position="108"/>
        <end position="127"/>
    </location>
</feature>